<dbReference type="EMBL" id="SNVX01000028">
    <property type="protein sequence ID" value="TDN48052.1"/>
    <property type="molecule type" value="Genomic_DNA"/>
</dbReference>
<dbReference type="OrthoDB" id="6636908at2"/>
<dbReference type="Proteomes" id="UP000295530">
    <property type="component" value="Unassembled WGS sequence"/>
</dbReference>
<proteinExistence type="predicted"/>
<comment type="caution">
    <text evidence="1">The sequence shown here is derived from an EMBL/GenBank/DDBJ whole genome shotgun (WGS) entry which is preliminary data.</text>
</comment>
<sequence length="149" mass="16992">MTNPMLPVTFTEPADIYNLVTSILEDANGTKYRKLIEKLMQNYALSLDSADASQKWGLVTIANDDVHFDDCGFYFYPLEAKCYTVKFSNFSISLDNHQLGMALTQQILSVLCHSESAYCQVEFSLRKHIETNRRLYEGTYTYATLSDSL</sequence>
<accession>A0A4V3BLV1</accession>
<evidence type="ECO:0000313" key="1">
    <source>
        <dbReference type="EMBL" id="TDN48052.1"/>
    </source>
</evidence>
<keyword evidence="2" id="KW-1185">Reference proteome</keyword>
<organism evidence="1 2">
    <name type="scientific">Scandinavium goeteborgense</name>
    <dbReference type="NCBI Taxonomy" id="1851514"/>
    <lineage>
        <taxon>Bacteria</taxon>
        <taxon>Pseudomonadati</taxon>
        <taxon>Pseudomonadota</taxon>
        <taxon>Gammaproteobacteria</taxon>
        <taxon>Enterobacterales</taxon>
        <taxon>Enterobacteriaceae</taxon>
        <taxon>Scandinavium</taxon>
    </lineage>
</organism>
<dbReference type="AlphaFoldDB" id="A0A4V3BLV1"/>
<gene>
    <name evidence="1" type="ORF">EC847_1282</name>
</gene>
<reference evidence="1 2" key="1">
    <citation type="submission" date="2019-03" db="EMBL/GenBank/DDBJ databases">
        <title>Genomic analyses of the natural microbiome of Caenorhabditis elegans.</title>
        <authorList>
            <person name="Samuel B."/>
        </authorList>
    </citation>
    <scope>NUCLEOTIDE SEQUENCE [LARGE SCALE GENOMIC DNA]</scope>
    <source>
        <strain evidence="1 2">BIGb0156</strain>
    </source>
</reference>
<evidence type="ECO:0000313" key="2">
    <source>
        <dbReference type="Proteomes" id="UP000295530"/>
    </source>
</evidence>
<name>A0A4V3BLV1_SCAGO</name>
<dbReference type="RefSeq" id="WP_133462454.1">
    <property type="nucleotide sequence ID" value="NZ_SNVX01000028.1"/>
</dbReference>
<protein>
    <submittedName>
        <fullName evidence="1">Uncharacterized protein</fullName>
    </submittedName>
</protein>